<feature type="transmembrane region" description="Helical" evidence="1">
    <location>
        <begin position="12"/>
        <end position="38"/>
    </location>
</feature>
<evidence type="ECO:0000256" key="1">
    <source>
        <dbReference type="SAM" id="Phobius"/>
    </source>
</evidence>
<dbReference type="EMBL" id="BOVK01000003">
    <property type="protein sequence ID" value="GIQ67442.1"/>
    <property type="molecule type" value="Genomic_DNA"/>
</dbReference>
<gene>
    <name evidence="2" type="ORF">XYCOK13_02660</name>
</gene>
<accession>A0A8J4GYB6</accession>
<name>A0A8J4GYB6_9BACL</name>
<keyword evidence="1" id="KW-0812">Transmembrane</keyword>
<dbReference type="AlphaFoldDB" id="A0A8J4GYB6"/>
<organism evidence="2 3">
    <name type="scientific">Xylanibacillus composti</name>
    <dbReference type="NCBI Taxonomy" id="1572762"/>
    <lineage>
        <taxon>Bacteria</taxon>
        <taxon>Bacillati</taxon>
        <taxon>Bacillota</taxon>
        <taxon>Bacilli</taxon>
        <taxon>Bacillales</taxon>
        <taxon>Paenibacillaceae</taxon>
        <taxon>Xylanibacillus</taxon>
    </lineage>
</organism>
<evidence type="ECO:0000313" key="2">
    <source>
        <dbReference type="EMBL" id="GIQ67442.1"/>
    </source>
</evidence>
<proteinExistence type="predicted"/>
<dbReference type="Proteomes" id="UP000677918">
    <property type="component" value="Unassembled WGS sequence"/>
</dbReference>
<keyword evidence="1" id="KW-1133">Transmembrane helix</keyword>
<comment type="caution">
    <text evidence="2">The sequence shown here is derived from an EMBL/GenBank/DDBJ whole genome shotgun (WGS) entry which is preliminary data.</text>
</comment>
<keyword evidence="1" id="KW-0472">Membrane</keyword>
<evidence type="ECO:0000313" key="3">
    <source>
        <dbReference type="Proteomes" id="UP000677918"/>
    </source>
</evidence>
<protein>
    <submittedName>
        <fullName evidence="2">Uncharacterized protein</fullName>
    </submittedName>
</protein>
<reference evidence="2" key="1">
    <citation type="submission" date="2021-04" db="EMBL/GenBank/DDBJ databases">
        <title>Draft genome sequence of Xylanibacillus composti strain K13.</title>
        <authorList>
            <person name="Uke A."/>
            <person name="Chhe C."/>
            <person name="Baramee S."/>
            <person name="Kosugi A."/>
        </authorList>
    </citation>
    <scope>NUCLEOTIDE SEQUENCE</scope>
    <source>
        <strain evidence="2">K13</strain>
    </source>
</reference>
<keyword evidence="3" id="KW-1185">Reference proteome</keyword>
<sequence>MKDFFSQVSADAWVQSIGTVIGAFLGALLAGAISLLIYRRDMRWKRRKEFRGFYRNYVAYYRRHIEGVLDLIGRIELDPPDFKRNELLIGALSETIDYVKGFYLKHVEKESPADLYADFEKLYHALIMVQTFSKYLKNEDEFFTFSQAFNITEIVANSADQVKRLVKLIDGKAKKYE</sequence>
<dbReference type="RefSeq" id="WP_213410030.1">
    <property type="nucleotide sequence ID" value="NZ_BOVK01000003.1"/>
</dbReference>